<dbReference type="RefSeq" id="WP_208925628.1">
    <property type="nucleotide sequence ID" value="NZ_JAYFNZ010000008.1"/>
</dbReference>
<dbReference type="GO" id="GO:0046872">
    <property type="term" value="F:metal ion binding"/>
    <property type="evidence" value="ECO:0007669"/>
    <property type="project" value="UniProtKB-KW"/>
</dbReference>
<keyword evidence="2" id="KW-0479">Metal-binding</keyword>
<evidence type="ECO:0000313" key="6">
    <source>
        <dbReference type="EMBL" id="CDX02071.1"/>
    </source>
</evidence>
<dbReference type="PROSITE" id="PS00198">
    <property type="entry name" value="4FE4S_FER_1"/>
    <property type="match status" value="1"/>
</dbReference>
<evidence type="ECO:0000256" key="2">
    <source>
        <dbReference type="ARBA" id="ARBA00022723"/>
    </source>
</evidence>
<dbReference type="Pfam" id="PF00037">
    <property type="entry name" value="Fer4"/>
    <property type="match status" value="1"/>
</dbReference>
<dbReference type="InterPro" id="IPR017896">
    <property type="entry name" value="4Fe4S_Fe-S-bd"/>
</dbReference>
<name>A0A098B2H1_DESHA</name>
<evidence type="ECO:0000256" key="1">
    <source>
        <dbReference type="ARBA" id="ARBA00022485"/>
    </source>
</evidence>
<dbReference type="InterPro" id="IPR017900">
    <property type="entry name" value="4Fe4S_Fe_S_CS"/>
</dbReference>
<keyword evidence="3" id="KW-0408">Iron</keyword>
<dbReference type="PANTHER" id="PTHR43177:SF3">
    <property type="entry name" value="PROTEIN NRFC HOMOLOG"/>
    <property type="match status" value="1"/>
</dbReference>
<sequence>MRKLYFIPERCNGCLACEQVCRQKQSQTQSLFNAKAETPLAKPHIRVSGSDGRYSISVCQNCVHAACVEACMAGALSYSDAGHVSHDAKQCVSCYMCVMVCPFAAIAPQLTTGKAGKCQLCLDEEQPPCMIACSRKALFFGTAAEYEKEIEGDRLCIM</sequence>
<dbReference type="SUPFAM" id="SSF54862">
    <property type="entry name" value="4Fe-4S ferredoxins"/>
    <property type="match status" value="1"/>
</dbReference>
<dbReference type="Gene3D" id="3.30.70.20">
    <property type="match status" value="2"/>
</dbReference>
<dbReference type="EMBL" id="LK996017">
    <property type="protein sequence ID" value="CDX02071.1"/>
    <property type="molecule type" value="Genomic_DNA"/>
</dbReference>
<accession>A0A098B2H1</accession>
<dbReference type="Pfam" id="PF13247">
    <property type="entry name" value="Fer4_11"/>
    <property type="match status" value="1"/>
</dbReference>
<evidence type="ECO:0000256" key="4">
    <source>
        <dbReference type="ARBA" id="ARBA00023014"/>
    </source>
</evidence>
<organism evidence="6">
    <name type="scientific">Desulfitobacterium hafniense</name>
    <name type="common">Desulfitobacterium frappieri</name>
    <dbReference type="NCBI Taxonomy" id="49338"/>
    <lineage>
        <taxon>Bacteria</taxon>
        <taxon>Bacillati</taxon>
        <taxon>Bacillota</taxon>
        <taxon>Clostridia</taxon>
        <taxon>Eubacteriales</taxon>
        <taxon>Desulfitobacteriaceae</taxon>
        <taxon>Desulfitobacterium</taxon>
    </lineage>
</organism>
<keyword evidence="4" id="KW-0411">Iron-sulfur</keyword>
<gene>
    <name evidence="6" type="ORF">DPCES_2184</name>
</gene>
<dbReference type="AlphaFoldDB" id="A0A098B2H1"/>
<dbReference type="PATRIC" id="fig|49338.4.peg.2353"/>
<feature type="domain" description="4Fe-4S ferredoxin-type" evidence="5">
    <location>
        <begin position="2"/>
        <end position="31"/>
    </location>
</feature>
<reference evidence="6" key="1">
    <citation type="submission" date="2014-07" db="EMBL/GenBank/DDBJ databases">
        <authorList>
            <person name="Hornung V.Bastian."/>
        </authorList>
    </citation>
    <scope>NUCLEOTIDE SEQUENCE</scope>
    <source>
        <strain evidence="6">PCE-S</strain>
    </source>
</reference>
<evidence type="ECO:0000256" key="3">
    <source>
        <dbReference type="ARBA" id="ARBA00023004"/>
    </source>
</evidence>
<dbReference type="GO" id="GO:0051539">
    <property type="term" value="F:4 iron, 4 sulfur cluster binding"/>
    <property type="evidence" value="ECO:0007669"/>
    <property type="project" value="UniProtKB-KW"/>
</dbReference>
<dbReference type="PROSITE" id="PS51379">
    <property type="entry name" value="4FE4S_FER_2"/>
    <property type="match status" value="2"/>
</dbReference>
<feature type="domain" description="4Fe-4S ferredoxin-type" evidence="5">
    <location>
        <begin position="82"/>
        <end position="111"/>
    </location>
</feature>
<protein>
    <submittedName>
        <fullName evidence="6">Fe-S cluster-containing protein</fullName>
    </submittedName>
</protein>
<proteinExistence type="predicted"/>
<dbReference type="PANTHER" id="PTHR43177">
    <property type="entry name" value="PROTEIN NRFC"/>
    <property type="match status" value="1"/>
</dbReference>
<keyword evidence="1" id="KW-0004">4Fe-4S</keyword>
<evidence type="ECO:0000259" key="5">
    <source>
        <dbReference type="PROSITE" id="PS51379"/>
    </source>
</evidence>
<dbReference type="InterPro" id="IPR050954">
    <property type="entry name" value="ET_IronSulfur_Cluster-Binding"/>
</dbReference>